<dbReference type="STRING" id="1612202.SAMN05421734_106109"/>
<sequence length="338" mass="40189">MEFQWHIREEQLQYDLNINGYSSIYTNSTTDEYSLLDNLLQYFQPRSKLKDNLKVYDIDEEYEELSTKHYQIIHLSNEQVIEELKLGSKALLKSKIKNELKQDVEAEGYLNTINSLLDDLVERVPLDLPLRTNPFNFDSLMKLISINMEDETDETSCNIVLRQNNKILPILTDHIKETVSTPTIIYFTYPENYLSPGEQKEMRELLNHLSADVPIIVLTKSKLFLSSQYRGLNYFSRNQQLFNQQLINDMEWEAPTIYEQDELIESLVKIVHKYIDLIEIYPLVSNYQDADIHLFKSIDLYVFSFIMYKLKLRFTFELQEQEIEAPVYKYIMFIYENL</sequence>
<gene>
    <name evidence="1" type="ORF">SAMN05421734_106109</name>
</gene>
<dbReference type="RefSeq" id="WP_090795972.1">
    <property type="nucleotide sequence ID" value="NZ_FMYI01000006.1"/>
</dbReference>
<reference evidence="2" key="1">
    <citation type="submission" date="2016-09" db="EMBL/GenBank/DDBJ databases">
        <authorList>
            <person name="Varghese N."/>
            <person name="Submissions S."/>
        </authorList>
    </citation>
    <scope>NUCLEOTIDE SEQUENCE [LARGE SCALE GENOMIC DNA]</scope>
    <source>
        <strain evidence="2">S5</strain>
    </source>
</reference>
<accession>A0A1G6KJC3</accession>
<keyword evidence="2" id="KW-1185">Reference proteome</keyword>
<evidence type="ECO:0000313" key="1">
    <source>
        <dbReference type="EMBL" id="SDC31037.1"/>
    </source>
</evidence>
<evidence type="ECO:0000313" key="2">
    <source>
        <dbReference type="Proteomes" id="UP000242949"/>
    </source>
</evidence>
<dbReference type="Proteomes" id="UP000242949">
    <property type="component" value="Unassembled WGS sequence"/>
</dbReference>
<name>A0A1G6KJC3_9BACI</name>
<dbReference type="AlphaFoldDB" id="A0A1G6KJC3"/>
<dbReference type="OrthoDB" id="2963047at2"/>
<organism evidence="1 2">
    <name type="scientific">Pelagirhabdus alkalitolerans</name>
    <dbReference type="NCBI Taxonomy" id="1612202"/>
    <lineage>
        <taxon>Bacteria</taxon>
        <taxon>Bacillati</taxon>
        <taxon>Bacillota</taxon>
        <taxon>Bacilli</taxon>
        <taxon>Bacillales</taxon>
        <taxon>Bacillaceae</taxon>
        <taxon>Pelagirhabdus</taxon>
    </lineage>
</organism>
<proteinExistence type="predicted"/>
<dbReference type="EMBL" id="FMYI01000006">
    <property type="protein sequence ID" value="SDC31037.1"/>
    <property type="molecule type" value="Genomic_DNA"/>
</dbReference>
<protein>
    <submittedName>
        <fullName evidence="1">Uncharacterized protein</fullName>
    </submittedName>
</protein>